<feature type="transmembrane region" description="Helical" evidence="1">
    <location>
        <begin position="51"/>
        <end position="70"/>
    </location>
</feature>
<feature type="transmembrane region" description="Helical" evidence="1">
    <location>
        <begin position="114"/>
        <end position="132"/>
    </location>
</feature>
<proteinExistence type="predicted"/>
<dbReference type="OrthoDB" id="9920288at2"/>
<sequence>MALRVQTGKAVSPANRHSTIRGDLAVLLLAILAVAGVLVHNRVDTPDEPLLSPMNVALTAVYLVLAILGFMRITRPAASWMLMIWAWIMVVASLISLMPQATWAGSPTNVDVHYGSHVLFGACQIPLIIILIRRLNGDVCRWTAPR</sequence>
<keyword evidence="1" id="KW-1133">Transmembrane helix</keyword>
<dbReference type="eggNOG" id="ENOG5031W1F">
    <property type="taxonomic scope" value="Bacteria"/>
</dbReference>
<reference evidence="2 3" key="1">
    <citation type="journal article" date="2011" name="J. Bacteriol.">
        <title>Draft Genome Sequence of Gordonia neofelifaecis NRRL B-59395, a Cholesterol-Degrading Actinomycete.</title>
        <authorList>
            <person name="Ge F."/>
            <person name="Li W."/>
            <person name="Chen G."/>
            <person name="Liu Y."/>
            <person name="Zhang G."/>
            <person name="Yong B."/>
            <person name="Wang Q."/>
            <person name="Wang N."/>
            <person name="Huang Z."/>
            <person name="Li W."/>
            <person name="Wang J."/>
            <person name="Wu C."/>
            <person name="Xie Q."/>
            <person name="Liu G."/>
        </authorList>
    </citation>
    <scope>NUCLEOTIDE SEQUENCE [LARGE SCALE GENOMIC DNA]</scope>
    <source>
        <strain evidence="2 3">NRRL B-59395</strain>
    </source>
</reference>
<gene>
    <name evidence="2" type="ORF">SCNU_17480</name>
</gene>
<dbReference type="Proteomes" id="UP000035065">
    <property type="component" value="Unassembled WGS sequence"/>
</dbReference>
<keyword evidence="1" id="KW-0472">Membrane</keyword>
<keyword evidence="1" id="KW-0812">Transmembrane</keyword>
<dbReference type="STRING" id="644548.SCNU_17480"/>
<protein>
    <submittedName>
        <fullName evidence="2">Uncharacterized protein</fullName>
    </submittedName>
</protein>
<accession>F1YNL4</accession>
<evidence type="ECO:0000256" key="1">
    <source>
        <dbReference type="SAM" id="Phobius"/>
    </source>
</evidence>
<name>F1YNL4_9ACTN</name>
<evidence type="ECO:0000313" key="3">
    <source>
        <dbReference type="Proteomes" id="UP000035065"/>
    </source>
</evidence>
<feature type="transmembrane region" description="Helical" evidence="1">
    <location>
        <begin position="82"/>
        <end position="102"/>
    </location>
</feature>
<feature type="transmembrane region" description="Helical" evidence="1">
    <location>
        <begin position="20"/>
        <end position="39"/>
    </location>
</feature>
<dbReference type="EMBL" id="AEUD01000018">
    <property type="protein sequence ID" value="EGD53751.1"/>
    <property type="molecule type" value="Genomic_DNA"/>
</dbReference>
<dbReference type="RefSeq" id="WP_009680689.1">
    <property type="nucleotide sequence ID" value="NZ_AEUD01000018.1"/>
</dbReference>
<keyword evidence="3" id="KW-1185">Reference proteome</keyword>
<comment type="caution">
    <text evidence="2">The sequence shown here is derived from an EMBL/GenBank/DDBJ whole genome shotgun (WGS) entry which is preliminary data.</text>
</comment>
<evidence type="ECO:0000313" key="2">
    <source>
        <dbReference type="EMBL" id="EGD53751.1"/>
    </source>
</evidence>
<organism evidence="2 3">
    <name type="scientific">Gordonia neofelifaecis NRRL B-59395</name>
    <dbReference type="NCBI Taxonomy" id="644548"/>
    <lineage>
        <taxon>Bacteria</taxon>
        <taxon>Bacillati</taxon>
        <taxon>Actinomycetota</taxon>
        <taxon>Actinomycetes</taxon>
        <taxon>Mycobacteriales</taxon>
        <taxon>Gordoniaceae</taxon>
        <taxon>Gordonia</taxon>
    </lineage>
</organism>
<dbReference type="AlphaFoldDB" id="F1YNL4"/>